<dbReference type="EMBL" id="JAIWYP010000007">
    <property type="protein sequence ID" value="KAH3792504.1"/>
    <property type="molecule type" value="Genomic_DNA"/>
</dbReference>
<evidence type="ECO:0000313" key="1">
    <source>
        <dbReference type="EMBL" id="KAH3792504.1"/>
    </source>
</evidence>
<reference evidence="1" key="1">
    <citation type="journal article" date="2019" name="bioRxiv">
        <title>The Genome of the Zebra Mussel, Dreissena polymorpha: A Resource for Invasive Species Research.</title>
        <authorList>
            <person name="McCartney M.A."/>
            <person name="Auch B."/>
            <person name="Kono T."/>
            <person name="Mallez S."/>
            <person name="Zhang Y."/>
            <person name="Obille A."/>
            <person name="Becker A."/>
            <person name="Abrahante J.E."/>
            <person name="Garbe J."/>
            <person name="Badalamenti J.P."/>
            <person name="Herman A."/>
            <person name="Mangelson H."/>
            <person name="Liachko I."/>
            <person name="Sullivan S."/>
            <person name="Sone E.D."/>
            <person name="Koren S."/>
            <person name="Silverstein K.A.T."/>
            <person name="Beckman K.B."/>
            <person name="Gohl D.M."/>
        </authorList>
    </citation>
    <scope>NUCLEOTIDE SEQUENCE</scope>
    <source>
        <strain evidence="1">Duluth1</strain>
        <tissue evidence="1">Whole animal</tissue>
    </source>
</reference>
<sequence length="53" mass="6089">MDKTKDIEDQDLLVSALSEAHTFTWDCGESTRFFLMDRTTGDVTFSANFDYDT</sequence>
<protein>
    <submittedName>
        <fullName evidence="1">Uncharacterized protein</fullName>
    </submittedName>
</protein>
<reference evidence="1" key="2">
    <citation type="submission" date="2020-11" db="EMBL/GenBank/DDBJ databases">
        <authorList>
            <person name="McCartney M.A."/>
            <person name="Auch B."/>
            <person name="Kono T."/>
            <person name="Mallez S."/>
            <person name="Becker A."/>
            <person name="Gohl D.M."/>
            <person name="Silverstein K.A.T."/>
            <person name="Koren S."/>
            <person name="Bechman K.B."/>
            <person name="Herman A."/>
            <person name="Abrahante J.E."/>
            <person name="Garbe J."/>
        </authorList>
    </citation>
    <scope>NUCLEOTIDE SEQUENCE</scope>
    <source>
        <strain evidence="1">Duluth1</strain>
        <tissue evidence="1">Whole animal</tissue>
    </source>
</reference>
<evidence type="ECO:0000313" key="2">
    <source>
        <dbReference type="Proteomes" id="UP000828390"/>
    </source>
</evidence>
<accession>A0A9D4F535</accession>
<dbReference type="Proteomes" id="UP000828390">
    <property type="component" value="Unassembled WGS sequence"/>
</dbReference>
<proteinExistence type="predicted"/>
<gene>
    <name evidence="1" type="ORF">DPMN_146001</name>
</gene>
<organism evidence="1 2">
    <name type="scientific">Dreissena polymorpha</name>
    <name type="common">Zebra mussel</name>
    <name type="synonym">Mytilus polymorpha</name>
    <dbReference type="NCBI Taxonomy" id="45954"/>
    <lineage>
        <taxon>Eukaryota</taxon>
        <taxon>Metazoa</taxon>
        <taxon>Spiralia</taxon>
        <taxon>Lophotrochozoa</taxon>
        <taxon>Mollusca</taxon>
        <taxon>Bivalvia</taxon>
        <taxon>Autobranchia</taxon>
        <taxon>Heteroconchia</taxon>
        <taxon>Euheterodonta</taxon>
        <taxon>Imparidentia</taxon>
        <taxon>Neoheterodontei</taxon>
        <taxon>Myida</taxon>
        <taxon>Dreissenoidea</taxon>
        <taxon>Dreissenidae</taxon>
        <taxon>Dreissena</taxon>
    </lineage>
</organism>
<dbReference type="AlphaFoldDB" id="A0A9D4F535"/>
<keyword evidence="2" id="KW-1185">Reference proteome</keyword>
<comment type="caution">
    <text evidence="1">The sequence shown here is derived from an EMBL/GenBank/DDBJ whole genome shotgun (WGS) entry which is preliminary data.</text>
</comment>
<name>A0A9D4F535_DREPO</name>